<dbReference type="Proteomes" id="UP000255050">
    <property type="component" value="Unassembled WGS sequence"/>
</dbReference>
<protein>
    <submittedName>
        <fullName evidence="1">Magnesium-transporting ATPase</fullName>
        <ecNumber evidence="1">3.6.3.2</ecNumber>
    </submittedName>
</protein>
<dbReference type="Gene3D" id="3.40.1110.10">
    <property type="entry name" value="Calcium-transporting ATPase, cytoplasmic domain N"/>
    <property type="match status" value="1"/>
</dbReference>
<organism evidence="1 2">
    <name type="scientific">Klebsiella michiganensis</name>
    <dbReference type="NCBI Taxonomy" id="1134687"/>
    <lineage>
        <taxon>Bacteria</taxon>
        <taxon>Pseudomonadati</taxon>
        <taxon>Pseudomonadota</taxon>
        <taxon>Gammaproteobacteria</taxon>
        <taxon>Enterobacterales</taxon>
        <taxon>Enterobacteriaceae</taxon>
        <taxon>Klebsiella/Raoultella group</taxon>
        <taxon>Klebsiella</taxon>
    </lineage>
</organism>
<sequence length="79" mass="8890">MLRFGEGRIAPATKERFVKLDELPFDFVRRRVSVSVEDVRHGDKSLICKGAVEEMLMVATHLREGDRVVALDETAAICC</sequence>
<dbReference type="Pfam" id="PF13246">
    <property type="entry name" value="Cation_ATPase"/>
    <property type="match status" value="1"/>
</dbReference>
<dbReference type="GO" id="GO:0016787">
    <property type="term" value="F:hydrolase activity"/>
    <property type="evidence" value="ECO:0007669"/>
    <property type="project" value="UniProtKB-KW"/>
</dbReference>
<proteinExistence type="predicted"/>
<dbReference type="AlphaFoldDB" id="A0A7H4LT14"/>
<evidence type="ECO:0000313" key="1">
    <source>
        <dbReference type="EMBL" id="STR39290.1"/>
    </source>
</evidence>
<dbReference type="InterPro" id="IPR023299">
    <property type="entry name" value="ATPase_P-typ_cyto_dom_N"/>
</dbReference>
<dbReference type="EMBL" id="UGJR01000002">
    <property type="protein sequence ID" value="STR39290.1"/>
    <property type="molecule type" value="Genomic_DNA"/>
</dbReference>
<dbReference type="GO" id="GO:0000166">
    <property type="term" value="F:nucleotide binding"/>
    <property type="evidence" value="ECO:0007669"/>
    <property type="project" value="InterPro"/>
</dbReference>
<dbReference type="SUPFAM" id="SSF81660">
    <property type="entry name" value="Metal cation-transporting ATPase, ATP-binding domain N"/>
    <property type="match status" value="1"/>
</dbReference>
<keyword evidence="1" id="KW-0378">Hydrolase</keyword>
<dbReference type="EC" id="3.6.3.2" evidence="1"/>
<evidence type="ECO:0000313" key="2">
    <source>
        <dbReference type="Proteomes" id="UP000255050"/>
    </source>
</evidence>
<accession>A0A7H4LT14</accession>
<comment type="caution">
    <text evidence="1">The sequence shown here is derived from an EMBL/GenBank/DDBJ whole genome shotgun (WGS) entry which is preliminary data.</text>
</comment>
<reference evidence="1 2" key="1">
    <citation type="submission" date="2018-06" db="EMBL/GenBank/DDBJ databases">
        <authorList>
            <consortium name="Pathogen Informatics"/>
            <person name="Doyle S."/>
        </authorList>
    </citation>
    <scope>NUCLEOTIDE SEQUENCE [LARGE SCALE GENOMIC DNA]</scope>
    <source>
        <strain evidence="1 2">NCTC11694</strain>
    </source>
</reference>
<gene>
    <name evidence="1" type="primary">mgtB_4</name>
    <name evidence="1" type="ORF">NCTC11694_00429</name>
</gene>
<name>A0A7H4LT14_9ENTR</name>